<feature type="compositionally biased region" description="Low complexity" evidence="3">
    <location>
        <begin position="129"/>
        <end position="152"/>
    </location>
</feature>
<evidence type="ECO:0008006" key="6">
    <source>
        <dbReference type="Google" id="ProtNLM"/>
    </source>
</evidence>
<dbReference type="PANTHER" id="PTHR22691">
    <property type="entry name" value="YEAST SPT2-RELATED"/>
    <property type="match status" value="1"/>
</dbReference>
<comment type="similarity">
    <text evidence="1">Belongs to the SPT2 family.</text>
</comment>
<evidence type="ECO:0000256" key="3">
    <source>
        <dbReference type="SAM" id="MobiDB-lite"/>
    </source>
</evidence>
<dbReference type="PANTHER" id="PTHR22691:SF8">
    <property type="entry name" value="PROTEIN SPT2 HOMOLOG"/>
    <property type="match status" value="1"/>
</dbReference>
<evidence type="ECO:0000313" key="4">
    <source>
        <dbReference type="EMBL" id="KFK30417.1"/>
    </source>
</evidence>
<evidence type="ECO:0000256" key="2">
    <source>
        <dbReference type="ARBA" id="ARBA00023054"/>
    </source>
</evidence>
<dbReference type="GO" id="GO:0005730">
    <property type="term" value="C:nucleolus"/>
    <property type="evidence" value="ECO:0007669"/>
    <property type="project" value="TreeGrafter"/>
</dbReference>
<dbReference type="InterPro" id="IPR013256">
    <property type="entry name" value="Chromatin_SPT2"/>
</dbReference>
<keyword evidence="2" id="KW-0175">Coiled coil</keyword>
<dbReference type="Pfam" id="PF08243">
    <property type="entry name" value="SPT2"/>
    <property type="match status" value="1"/>
</dbReference>
<protein>
    <recommendedName>
        <fullName evidence="6">Protein SPT2 homolog</fullName>
    </recommendedName>
</protein>
<reference evidence="5" key="1">
    <citation type="journal article" date="2015" name="Nat. Plants">
        <title>Genome expansion of Arabis alpina linked with retrotransposition and reduced symmetric DNA methylation.</title>
        <authorList>
            <person name="Willing E.M."/>
            <person name="Rawat V."/>
            <person name="Mandakova T."/>
            <person name="Maumus F."/>
            <person name="James G.V."/>
            <person name="Nordstroem K.J."/>
            <person name="Becker C."/>
            <person name="Warthmann N."/>
            <person name="Chica C."/>
            <person name="Szarzynska B."/>
            <person name="Zytnicki M."/>
            <person name="Albani M.C."/>
            <person name="Kiefer C."/>
            <person name="Bergonzi S."/>
            <person name="Castaings L."/>
            <person name="Mateos J.L."/>
            <person name="Berns M.C."/>
            <person name="Bujdoso N."/>
            <person name="Piofczyk T."/>
            <person name="de Lorenzo L."/>
            <person name="Barrero-Sicilia C."/>
            <person name="Mateos I."/>
            <person name="Piednoel M."/>
            <person name="Hagmann J."/>
            <person name="Chen-Min-Tao R."/>
            <person name="Iglesias-Fernandez R."/>
            <person name="Schuster S.C."/>
            <person name="Alonso-Blanco C."/>
            <person name="Roudier F."/>
            <person name="Carbonero P."/>
            <person name="Paz-Ares J."/>
            <person name="Davis S.J."/>
            <person name="Pecinka A."/>
            <person name="Quesneville H."/>
            <person name="Colot V."/>
            <person name="Lysak M.A."/>
            <person name="Weigel D."/>
            <person name="Coupland G."/>
            <person name="Schneeberger K."/>
        </authorList>
    </citation>
    <scope>NUCLEOTIDE SEQUENCE [LARGE SCALE GENOMIC DNA]</scope>
    <source>
        <strain evidence="5">cv. Pajares</strain>
    </source>
</reference>
<accession>A0A087GKL5</accession>
<evidence type="ECO:0000256" key="1">
    <source>
        <dbReference type="ARBA" id="ARBA00006461"/>
    </source>
</evidence>
<name>A0A087GKL5_ARAAL</name>
<dbReference type="eggNOG" id="ENOG502QRJX">
    <property type="taxonomic scope" value="Eukaryota"/>
</dbReference>
<organism evidence="4 5">
    <name type="scientific">Arabis alpina</name>
    <name type="common">Alpine rock-cress</name>
    <dbReference type="NCBI Taxonomy" id="50452"/>
    <lineage>
        <taxon>Eukaryota</taxon>
        <taxon>Viridiplantae</taxon>
        <taxon>Streptophyta</taxon>
        <taxon>Embryophyta</taxon>
        <taxon>Tracheophyta</taxon>
        <taxon>Spermatophyta</taxon>
        <taxon>Magnoliopsida</taxon>
        <taxon>eudicotyledons</taxon>
        <taxon>Gunneridae</taxon>
        <taxon>Pentapetalae</taxon>
        <taxon>rosids</taxon>
        <taxon>malvids</taxon>
        <taxon>Brassicales</taxon>
        <taxon>Brassicaceae</taxon>
        <taxon>Arabideae</taxon>
        <taxon>Arabis</taxon>
    </lineage>
</organism>
<dbReference type="OrthoDB" id="6259853at2759"/>
<feature type="region of interest" description="Disordered" evidence="3">
    <location>
        <begin position="126"/>
        <end position="246"/>
    </location>
</feature>
<dbReference type="AlphaFoldDB" id="A0A087GKL5"/>
<dbReference type="GO" id="GO:0006360">
    <property type="term" value="P:transcription by RNA polymerase I"/>
    <property type="evidence" value="ECO:0007669"/>
    <property type="project" value="TreeGrafter"/>
</dbReference>
<dbReference type="Gramene" id="KFK30417">
    <property type="protein sequence ID" value="KFK30417"/>
    <property type="gene ID" value="AALP_AA7G258200"/>
</dbReference>
<proteinExistence type="inferred from homology"/>
<dbReference type="GO" id="GO:0006334">
    <property type="term" value="P:nucleosome assembly"/>
    <property type="evidence" value="ECO:0007669"/>
    <property type="project" value="TreeGrafter"/>
</dbReference>
<dbReference type="OMA" id="MERENNP"/>
<evidence type="ECO:0000313" key="5">
    <source>
        <dbReference type="Proteomes" id="UP000029120"/>
    </source>
</evidence>
<sequence>MLSCKESEFLELRQRIKESIRKSTQNVIDVVDTNPEQKKRKLPYNDFGSFFGPSQTVIAPRVLRESKPMIDNKVKAEKMLNSIESVCLKSTNPKEELKRKVEKLKDSRDYSFLLSDDAKLLVSIEEPISQNPAKPNPKPSSSGSHSRTDSSSNGQAKTKETHRKSSKLSPQRIDAVPRRKPLTSTKPMTCVPRQQGEVKQRKVSQEHALSPSSNSSKHRVISKPPLKQPQELKKKLKPKRRMSRDDELALEMVRKMCNTDRYKGRDFDDRDDPNMETSLADLIKEENRSAKLARKEDAEQLRLIEEENRRERAMKKKKQKLSY</sequence>
<dbReference type="GO" id="GO:0003677">
    <property type="term" value="F:DNA binding"/>
    <property type="evidence" value="ECO:0007669"/>
    <property type="project" value="TreeGrafter"/>
</dbReference>
<keyword evidence="5" id="KW-1185">Reference proteome</keyword>
<dbReference type="SMART" id="SM00784">
    <property type="entry name" value="SPT2"/>
    <property type="match status" value="1"/>
</dbReference>
<gene>
    <name evidence="4" type="ordered locus">AALP_Aa7g258200</name>
</gene>
<dbReference type="Proteomes" id="UP000029120">
    <property type="component" value="Chromosome 7"/>
</dbReference>
<feature type="compositionally biased region" description="Basic and acidic residues" evidence="3">
    <location>
        <begin position="196"/>
        <end position="205"/>
    </location>
</feature>
<dbReference type="EMBL" id="CM002875">
    <property type="protein sequence ID" value="KFK30417.1"/>
    <property type="molecule type" value="Genomic_DNA"/>
</dbReference>
<dbReference type="GO" id="GO:0042393">
    <property type="term" value="F:histone binding"/>
    <property type="evidence" value="ECO:0007669"/>
    <property type="project" value="TreeGrafter"/>
</dbReference>